<dbReference type="GO" id="GO:0016020">
    <property type="term" value="C:membrane"/>
    <property type="evidence" value="ECO:0007669"/>
    <property type="project" value="InterPro"/>
</dbReference>
<dbReference type="InterPro" id="IPR004089">
    <property type="entry name" value="MCPsignal_dom"/>
</dbReference>
<dbReference type="PANTHER" id="PTHR32089:SF112">
    <property type="entry name" value="LYSOZYME-LIKE PROTEIN-RELATED"/>
    <property type="match status" value="1"/>
</dbReference>
<dbReference type="STRING" id="225345.CLCHR_17380"/>
<keyword evidence="1 2" id="KW-0807">Transducer</keyword>
<dbReference type="Proteomes" id="UP000265930">
    <property type="component" value="Unassembled WGS sequence"/>
</dbReference>
<gene>
    <name evidence="4" type="primary">yfmS_3</name>
    <name evidence="4" type="ORF">CLCHR_17380</name>
    <name evidence="5" type="ORF">D2A34_05470</name>
</gene>
<dbReference type="PANTHER" id="PTHR32089">
    <property type="entry name" value="METHYL-ACCEPTING CHEMOTAXIS PROTEIN MCPB"/>
    <property type="match status" value="1"/>
</dbReference>
<dbReference type="AlphaFoldDB" id="A0A1V4ITB5"/>
<reference evidence="4 6" key="1">
    <citation type="submission" date="2017-03" db="EMBL/GenBank/DDBJ databases">
        <title>Genome sequence of Clostridium chromiireducens DSM 23318.</title>
        <authorList>
            <person name="Poehlein A."/>
            <person name="Daniel R."/>
        </authorList>
    </citation>
    <scope>NUCLEOTIDE SEQUENCE [LARGE SCALE GENOMIC DNA]</scope>
    <source>
        <strain evidence="4 6">DSM 23318</strain>
    </source>
</reference>
<dbReference type="Proteomes" id="UP000191056">
    <property type="component" value="Unassembled WGS sequence"/>
</dbReference>
<accession>A0A1V4ITB5</accession>
<dbReference type="RefSeq" id="WP_079439300.1">
    <property type="nucleotide sequence ID" value="NZ_MZGT01000019.1"/>
</dbReference>
<reference evidence="5 7" key="2">
    <citation type="submission" date="2018-08" db="EMBL/GenBank/DDBJ databases">
        <title>Genome of Clostridium chromiireducens C1, DSM12136.</title>
        <authorList>
            <person name="Xing M."/>
            <person name="Wei Y."/>
            <person name="Ang E.L."/>
            <person name="Zhao H."/>
            <person name="Zhang Y."/>
        </authorList>
    </citation>
    <scope>NUCLEOTIDE SEQUENCE [LARGE SCALE GENOMIC DNA]</scope>
    <source>
        <strain evidence="5 7">C1</strain>
    </source>
</reference>
<dbReference type="Pfam" id="PF00015">
    <property type="entry name" value="MCPsignal"/>
    <property type="match status" value="1"/>
</dbReference>
<dbReference type="SUPFAM" id="SSF58104">
    <property type="entry name" value="Methyl-accepting chemotaxis protein (MCP) signaling domain"/>
    <property type="match status" value="1"/>
</dbReference>
<keyword evidence="6" id="KW-1185">Reference proteome</keyword>
<dbReference type="GO" id="GO:0007165">
    <property type="term" value="P:signal transduction"/>
    <property type="evidence" value="ECO:0007669"/>
    <property type="project" value="UniProtKB-KW"/>
</dbReference>
<evidence type="ECO:0000256" key="2">
    <source>
        <dbReference type="PROSITE-ProRule" id="PRU00284"/>
    </source>
</evidence>
<evidence type="ECO:0000256" key="1">
    <source>
        <dbReference type="ARBA" id="ARBA00023224"/>
    </source>
</evidence>
<dbReference type="Pfam" id="PF10114">
    <property type="entry name" value="PocR"/>
    <property type="match status" value="1"/>
</dbReference>
<comment type="caution">
    <text evidence="4">The sequence shown here is derived from an EMBL/GenBank/DDBJ whole genome shotgun (WGS) entry which is preliminary data.</text>
</comment>
<dbReference type="Gene3D" id="1.10.287.950">
    <property type="entry name" value="Methyl-accepting chemotaxis protein"/>
    <property type="match status" value="1"/>
</dbReference>
<name>A0A1V4ITB5_9CLOT</name>
<dbReference type="PROSITE" id="PS50111">
    <property type="entry name" value="CHEMOTAXIS_TRANSDUC_2"/>
    <property type="match status" value="1"/>
</dbReference>
<dbReference type="EMBL" id="MZGT01000019">
    <property type="protein sequence ID" value="OPJ63143.1"/>
    <property type="molecule type" value="Genomic_DNA"/>
</dbReference>
<organism evidence="4 6">
    <name type="scientific">Clostridium chromiireducens</name>
    <dbReference type="NCBI Taxonomy" id="225345"/>
    <lineage>
        <taxon>Bacteria</taxon>
        <taxon>Bacillati</taxon>
        <taxon>Bacillota</taxon>
        <taxon>Clostridia</taxon>
        <taxon>Eubacteriales</taxon>
        <taxon>Clostridiaceae</taxon>
        <taxon>Clostridium</taxon>
    </lineage>
</organism>
<evidence type="ECO:0000313" key="7">
    <source>
        <dbReference type="Proteomes" id="UP000265930"/>
    </source>
</evidence>
<sequence>MIKLLENNELDMEALEIKDIIDIKLLQKFQDDFAFAMNCASVTVDKDGNPVTNPSSYTTFCDKFVHSTKIGDDRCAASHKRMGEEAARTGKPYVGLCHAGLVDFAAPIIIEGRLIGTVLGGQMLTEAPKESNVIQIAKEINVDPNSFVSAANEVGRVDMKHIEAAASVLFLVVNSLAKNGHNELNLDILTKKLSNNFMQVSATIEELSASATNITSQQEELNGEISQVGEITEKINAILDSIKSLAAQTKMLGLNASIEAARAGEVGKGFSVVAKEIKNLAENSKETAKSISDLTIKIQESVQGTIKNSKITLDTTKEQAKAMEAVTLNIQDSVYIVDQLSNMMENLR</sequence>
<evidence type="ECO:0000259" key="3">
    <source>
        <dbReference type="PROSITE" id="PS50111"/>
    </source>
</evidence>
<evidence type="ECO:0000313" key="4">
    <source>
        <dbReference type="EMBL" id="OPJ63143.1"/>
    </source>
</evidence>
<evidence type="ECO:0000313" key="6">
    <source>
        <dbReference type="Proteomes" id="UP000191056"/>
    </source>
</evidence>
<feature type="domain" description="Methyl-accepting transducer" evidence="3">
    <location>
        <begin position="190"/>
        <end position="348"/>
    </location>
</feature>
<dbReference type="OrthoDB" id="1675535at2"/>
<dbReference type="SMART" id="SM00283">
    <property type="entry name" value="MA"/>
    <property type="match status" value="1"/>
</dbReference>
<dbReference type="InterPro" id="IPR018771">
    <property type="entry name" value="PocR_dom"/>
</dbReference>
<proteinExistence type="predicted"/>
<evidence type="ECO:0000313" key="5">
    <source>
        <dbReference type="EMBL" id="RII34670.1"/>
    </source>
</evidence>
<dbReference type="EMBL" id="QXDJ01000002">
    <property type="protein sequence ID" value="RII34670.1"/>
    <property type="molecule type" value="Genomic_DNA"/>
</dbReference>
<protein>
    <submittedName>
        <fullName evidence="5">Chemotaxis protein</fullName>
    </submittedName>
    <submittedName>
        <fullName evidence="4">Putative sensory transducer protein YfmS</fullName>
    </submittedName>
</protein>